<evidence type="ECO:0000256" key="11">
    <source>
        <dbReference type="ARBA" id="ARBA00023204"/>
    </source>
</evidence>
<evidence type="ECO:0000256" key="1">
    <source>
        <dbReference type="ARBA" id="ARBA00009518"/>
    </source>
</evidence>
<evidence type="ECO:0000256" key="5">
    <source>
        <dbReference type="ARBA" id="ARBA00022759"/>
    </source>
</evidence>
<comment type="cofactor">
    <cofactor evidence="13">
        <name>Mg(2+)</name>
        <dbReference type="ChEBI" id="CHEBI:18420"/>
    </cofactor>
    <text evidence="13">Binds 2 Mg(2+) ion per subunit.</text>
</comment>
<sequence length="171" mass="18197">MRILGIDPGSRQTGFGLIDAEGNRVNHVHSGFLRLQGEDFPARLRAIFIGIRELMNEYQPEAVAIEQVFMARNADSALKLGQARGAAICGALAADVPVAEYSPSEVKQALVGRGGAAKEQVQHMVGLLLKLSAPLQADQADALAIAICHHHVSTTLGRIPGAAGARRGRFR</sequence>
<keyword evidence="4 13" id="KW-0479">Metal-binding</keyword>
<dbReference type="FunFam" id="3.30.420.10:FF:000002">
    <property type="entry name" value="Crossover junction endodeoxyribonuclease RuvC"/>
    <property type="match status" value="1"/>
</dbReference>
<dbReference type="InterPro" id="IPR020563">
    <property type="entry name" value="X-over_junc_endoDNase_Mg_BS"/>
</dbReference>
<dbReference type="AlphaFoldDB" id="A0A426QHF0"/>
<keyword evidence="16" id="KW-1185">Reference proteome</keyword>
<name>A0A426QHF0_9GAMM</name>
<reference evidence="15 16" key="1">
    <citation type="journal article" date="2010" name="Int. J. Syst. Evol. Microbiol.">
        <title>Thiohalobacter thiocyanaticus gen. nov., sp. nov., a moderately halophilic, sulfur-oxidizing gammaproteobacterium from hypersaline lakes, that utilizes thiocyanate.</title>
        <authorList>
            <person name="Sorokin D.Y."/>
            <person name="Kovaleva O.L."/>
            <person name="Tourova T.P."/>
            <person name="Muyzer G."/>
        </authorList>
    </citation>
    <scope>NUCLEOTIDE SEQUENCE [LARGE SCALE GENOMIC DNA]</scope>
    <source>
        <strain evidence="15 16">Hrh1</strain>
    </source>
</reference>
<dbReference type="GO" id="GO:0005737">
    <property type="term" value="C:cytoplasm"/>
    <property type="evidence" value="ECO:0007669"/>
    <property type="project" value="UniProtKB-SubCell"/>
</dbReference>
<dbReference type="GO" id="GO:0008821">
    <property type="term" value="F:crossover junction DNA endonuclease activity"/>
    <property type="evidence" value="ECO:0007669"/>
    <property type="project" value="UniProtKB-UniRule"/>
</dbReference>
<dbReference type="GO" id="GO:0006281">
    <property type="term" value="P:DNA repair"/>
    <property type="evidence" value="ECO:0007669"/>
    <property type="project" value="UniProtKB-UniRule"/>
</dbReference>
<dbReference type="OrthoDB" id="9805499at2"/>
<evidence type="ECO:0000256" key="2">
    <source>
        <dbReference type="ARBA" id="ARBA00022490"/>
    </source>
</evidence>
<evidence type="ECO:0000256" key="7">
    <source>
        <dbReference type="ARBA" id="ARBA00022801"/>
    </source>
</evidence>
<dbReference type="InterPro" id="IPR036397">
    <property type="entry name" value="RNaseH_sf"/>
</dbReference>
<keyword evidence="2 13" id="KW-0963">Cytoplasm</keyword>
<comment type="function">
    <text evidence="13">The RuvA-RuvB-RuvC complex processes Holliday junction (HJ) DNA during genetic recombination and DNA repair. Endonuclease that resolves HJ intermediates. Cleaves cruciform DNA by making single-stranded nicks across the HJ at symmetrical positions within the homologous arms, yielding a 5'-phosphate and a 3'-hydroxyl group; requires a central core of homology in the junction. The consensus cleavage sequence is 5'-(A/T)TT(C/G)-3'. Cleavage occurs on the 3'-side of the TT dinucleotide at the point of strand exchange. HJ branch migration catalyzed by RuvA-RuvB allows RuvC to scan DNA until it finds its consensus sequence, where it cleaves and resolves the cruciform DNA.</text>
</comment>
<dbReference type="PANTHER" id="PTHR30194">
    <property type="entry name" value="CROSSOVER JUNCTION ENDODEOXYRIBONUCLEASE RUVC"/>
    <property type="match status" value="1"/>
</dbReference>
<evidence type="ECO:0000256" key="12">
    <source>
        <dbReference type="ARBA" id="ARBA00029354"/>
    </source>
</evidence>
<comment type="similarity">
    <text evidence="1 13">Belongs to the RuvC family.</text>
</comment>
<evidence type="ECO:0000256" key="6">
    <source>
        <dbReference type="ARBA" id="ARBA00022763"/>
    </source>
</evidence>
<comment type="subcellular location">
    <subcellularLocation>
        <location evidence="13">Cytoplasm</location>
    </subcellularLocation>
</comment>
<dbReference type="CDD" id="cd16962">
    <property type="entry name" value="RuvC"/>
    <property type="match status" value="1"/>
</dbReference>
<dbReference type="InterPro" id="IPR012337">
    <property type="entry name" value="RNaseH-like_sf"/>
</dbReference>
<feature type="active site" evidence="13">
    <location>
        <position position="66"/>
    </location>
</feature>
<dbReference type="InterPro" id="IPR002176">
    <property type="entry name" value="X-over_junc_endoDNase_RuvC"/>
</dbReference>
<feature type="binding site" evidence="13">
    <location>
        <position position="66"/>
    </location>
    <ligand>
        <name>Mg(2+)</name>
        <dbReference type="ChEBI" id="CHEBI:18420"/>
        <label>2</label>
    </ligand>
</feature>
<evidence type="ECO:0000256" key="14">
    <source>
        <dbReference type="NCBIfam" id="TIGR00228"/>
    </source>
</evidence>
<dbReference type="SUPFAM" id="SSF53098">
    <property type="entry name" value="Ribonuclease H-like"/>
    <property type="match status" value="1"/>
</dbReference>
<comment type="caution">
    <text evidence="15">The sequence shown here is derived from an EMBL/GenBank/DDBJ whole genome shotgun (WGS) entry which is preliminary data.</text>
</comment>
<feature type="active site" evidence="13">
    <location>
        <position position="138"/>
    </location>
</feature>
<feature type="binding site" evidence="13">
    <location>
        <position position="138"/>
    </location>
    <ligand>
        <name>Mg(2+)</name>
        <dbReference type="ChEBI" id="CHEBI:18420"/>
        <label>1</label>
    </ligand>
</feature>
<dbReference type="PANTHER" id="PTHR30194:SF3">
    <property type="entry name" value="CROSSOVER JUNCTION ENDODEOXYRIBONUCLEASE RUVC"/>
    <property type="match status" value="1"/>
</dbReference>
<dbReference type="Proteomes" id="UP000287798">
    <property type="component" value="Unassembled WGS sequence"/>
</dbReference>
<dbReference type="EC" id="3.1.21.10" evidence="13 14"/>
<keyword evidence="8 13" id="KW-0460">Magnesium</keyword>
<protein>
    <recommendedName>
        <fullName evidence="13 14">Crossover junction endodeoxyribonuclease RuvC</fullName>
        <ecNumber evidence="13 14">3.1.21.10</ecNumber>
    </recommendedName>
    <alternativeName>
        <fullName evidence="13">Holliday junction nuclease RuvC</fullName>
    </alternativeName>
    <alternativeName>
        <fullName evidence="13">Holliday junction resolvase RuvC</fullName>
    </alternativeName>
</protein>
<feature type="binding site" evidence="13">
    <location>
        <position position="7"/>
    </location>
    <ligand>
        <name>Mg(2+)</name>
        <dbReference type="ChEBI" id="CHEBI:18420"/>
        <label>1</label>
    </ligand>
</feature>
<evidence type="ECO:0000313" key="16">
    <source>
        <dbReference type="Proteomes" id="UP000287798"/>
    </source>
</evidence>
<comment type="catalytic activity">
    <reaction evidence="12 13">
        <text>Endonucleolytic cleavage at a junction such as a reciprocal single-stranded crossover between two homologous DNA duplexes (Holliday junction).</text>
        <dbReference type="EC" id="3.1.21.10"/>
    </reaction>
</comment>
<comment type="subunit">
    <text evidence="13">Homodimer which binds Holliday junction (HJ) DNA. The HJ becomes 2-fold symmetrical on binding to RuvC with unstacked arms; it has a different conformation from HJ DNA in complex with RuvA. In the full resolvosome a probable DNA-RuvA(4)-RuvB(12)-RuvC(2) complex forms which resolves the HJ.</text>
</comment>
<dbReference type="PRINTS" id="PR00696">
    <property type="entry name" value="RSOLVASERUVC"/>
</dbReference>
<evidence type="ECO:0000256" key="8">
    <source>
        <dbReference type="ARBA" id="ARBA00022842"/>
    </source>
</evidence>
<keyword evidence="7 13" id="KW-0378">Hydrolase</keyword>
<dbReference type="HAMAP" id="MF_00034">
    <property type="entry name" value="RuvC"/>
    <property type="match status" value="1"/>
</dbReference>
<keyword evidence="11 13" id="KW-0234">DNA repair</keyword>
<evidence type="ECO:0000256" key="10">
    <source>
        <dbReference type="ARBA" id="ARBA00023172"/>
    </source>
</evidence>
<dbReference type="GO" id="GO:0000287">
    <property type="term" value="F:magnesium ion binding"/>
    <property type="evidence" value="ECO:0007669"/>
    <property type="project" value="UniProtKB-UniRule"/>
</dbReference>
<accession>A0A426QHF0</accession>
<dbReference type="NCBIfam" id="TIGR00228">
    <property type="entry name" value="ruvC"/>
    <property type="match status" value="1"/>
</dbReference>
<evidence type="ECO:0000256" key="3">
    <source>
        <dbReference type="ARBA" id="ARBA00022722"/>
    </source>
</evidence>
<feature type="active site" evidence="13">
    <location>
        <position position="7"/>
    </location>
</feature>
<dbReference type="GO" id="GO:0006310">
    <property type="term" value="P:DNA recombination"/>
    <property type="evidence" value="ECO:0007669"/>
    <property type="project" value="UniProtKB-UniRule"/>
</dbReference>
<dbReference type="RefSeq" id="WP_125180389.1">
    <property type="nucleotide sequence ID" value="NZ_QZMU01000001.1"/>
</dbReference>
<keyword evidence="10 13" id="KW-0233">DNA recombination</keyword>
<gene>
    <name evidence="13 15" type="primary">ruvC</name>
    <name evidence="15" type="ORF">D6C00_03855</name>
</gene>
<dbReference type="PROSITE" id="PS01321">
    <property type="entry name" value="RUVC"/>
    <property type="match status" value="1"/>
</dbReference>
<keyword evidence="6 13" id="KW-0227">DNA damage</keyword>
<dbReference type="Gene3D" id="3.30.420.10">
    <property type="entry name" value="Ribonuclease H-like superfamily/Ribonuclease H"/>
    <property type="match status" value="1"/>
</dbReference>
<evidence type="ECO:0000313" key="15">
    <source>
        <dbReference type="EMBL" id="RRQ21174.1"/>
    </source>
</evidence>
<keyword evidence="5 13" id="KW-0255">Endonuclease</keyword>
<dbReference type="EMBL" id="QZMU01000001">
    <property type="protein sequence ID" value="RRQ21174.1"/>
    <property type="molecule type" value="Genomic_DNA"/>
</dbReference>
<dbReference type="GO" id="GO:0003677">
    <property type="term" value="F:DNA binding"/>
    <property type="evidence" value="ECO:0007669"/>
    <property type="project" value="UniProtKB-KW"/>
</dbReference>
<evidence type="ECO:0000256" key="13">
    <source>
        <dbReference type="HAMAP-Rule" id="MF_00034"/>
    </source>
</evidence>
<evidence type="ECO:0000256" key="4">
    <source>
        <dbReference type="ARBA" id="ARBA00022723"/>
    </source>
</evidence>
<dbReference type="GO" id="GO:0048476">
    <property type="term" value="C:Holliday junction resolvase complex"/>
    <property type="evidence" value="ECO:0007669"/>
    <property type="project" value="UniProtKB-UniRule"/>
</dbReference>
<keyword evidence="9 13" id="KW-0238">DNA-binding</keyword>
<dbReference type="Pfam" id="PF02075">
    <property type="entry name" value="RuvC"/>
    <property type="match status" value="1"/>
</dbReference>
<organism evidence="15 16">
    <name type="scientific">Thiohalobacter thiocyanaticus</name>
    <dbReference type="NCBI Taxonomy" id="585455"/>
    <lineage>
        <taxon>Bacteria</taxon>
        <taxon>Pseudomonadati</taxon>
        <taxon>Pseudomonadota</taxon>
        <taxon>Gammaproteobacteria</taxon>
        <taxon>Thiohalobacterales</taxon>
        <taxon>Thiohalobacteraceae</taxon>
        <taxon>Thiohalobacter</taxon>
    </lineage>
</organism>
<proteinExistence type="inferred from homology"/>
<evidence type="ECO:0000256" key="9">
    <source>
        <dbReference type="ARBA" id="ARBA00023125"/>
    </source>
</evidence>
<keyword evidence="3 13" id="KW-0540">Nuclease</keyword>